<reference evidence="2" key="1">
    <citation type="journal article" date="2020" name="Stud. Mycol.">
        <title>101 Dothideomycetes genomes: a test case for predicting lifestyles and emergence of pathogens.</title>
        <authorList>
            <person name="Haridas S."/>
            <person name="Albert R."/>
            <person name="Binder M."/>
            <person name="Bloem J."/>
            <person name="Labutti K."/>
            <person name="Salamov A."/>
            <person name="Andreopoulos B."/>
            <person name="Baker S."/>
            <person name="Barry K."/>
            <person name="Bills G."/>
            <person name="Bluhm B."/>
            <person name="Cannon C."/>
            <person name="Castanera R."/>
            <person name="Culley D."/>
            <person name="Daum C."/>
            <person name="Ezra D."/>
            <person name="Gonzalez J."/>
            <person name="Henrissat B."/>
            <person name="Kuo A."/>
            <person name="Liang C."/>
            <person name="Lipzen A."/>
            <person name="Lutzoni F."/>
            <person name="Magnuson J."/>
            <person name="Mondo S."/>
            <person name="Nolan M."/>
            <person name="Ohm R."/>
            <person name="Pangilinan J."/>
            <person name="Park H.-J."/>
            <person name="Ramirez L."/>
            <person name="Alfaro M."/>
            <person name="Sun H."/>
            <person name="Tritt A."/>
            <person name="Yoshinaga Y."/>
            <person name="Zwiers L.-H."/>
            <person name="Turgeon B."/>
            <person name="Goodwin S."/>
            <person name="Spatafora J."/>
            <person name="Crous P."/>
            <person name="Grigoriev I."/>
        </authorList>
    </citation>
    <scope>NUCLEOTIDE SEQUENCE</scope>
    <source>
        <strain evidence="2">CBS 269.34</strain>
    </source>
</reference>
<dbReference type="Proteomes" id="UP000799750">
    <property type="component" value="Unassembled WGS sequence"/>
</dbReference>
<feature type="region of interest" description="Disordered" evidence="1">
    <location>
        <begin position="1"/>
        <end position="23"/>
    </location>
</feature>
<proteinExistence type="predicted"/>
<sequence length="173" mass="20438">MTHQYTLEMRPKSNRGKRDFDSISEPHELQLKPTLHNPAEEANRSQVTTYTDAMKTKLDTDPEKRAVIRRKLVHPYKSPRLFELEREAIQVNMEGLKKRAELRIEIADIKLNYIEEMRILRGDPYYLLDAEKENIRKRAKEHVEIIEVESAGKLGLIDSHMEEEKQRMRLGDE</sequence>
<keyword evidence="3" id="KW-1185">Reference proteome</keyword>
<evidence type="ECO:0000313" key="2">
    <source>
        <dbReference type="EMBL" id="KAF2492852.1"/>
    </source>
</evidence>
<protein>
    <submittedName>
        <fullName evidence="2">Uncharacterized protein</fullName>
    </submittedName>
</protein>
<dbReference type="EMBL" id="MU004193">
    <property type="protein sequence ID" value="KAF2492852.1"/>
    <property type="molecule type" value="Genomic_DNA"/>
</dbReference>
<name>A0A6A6QKT3_9PEZI</name>
<organism evidence="2 3">
    <name type="scientific">Lophium mytilinum</name>
    <dbReference type="NCBI Taxonomy" id="390894"/>
    <lineage>
        <taxon>Eukaryota</taxon>
        <taxon>Fungi</taxon>
        <taxon>Dikarya</taxon>
        <taxon>Ascomycota</taxon>
        <taxon>Pezizomycotina</taxon>
        <taxon>Dothideomycetes</taxon>
        <taxon>Pleosporomycetidae</taxon>
        <taxon>Mytilinidiales</taxon>
        <taxon>Mytilinidiaceae</taxon>
        <taxon>Lophium</taxon>
    </lineage>
</organism>
<gene>
    <name evidence="2" type="ORF">BU16DRAFT_529120</name>
</gene>
<dbReference type="AlphaFoldDB" id="A0A6A6QKT3"/>
<accession>A0A6A6QKT3</accession>
<evidence type="ECO:0000256" key="1">
    <source>
        <dbReference type="SAM" id="MobiDB-lite"/>
    </source>
</evidence>
<evidence type="ECO:0000313" key="3">
    <source>
        <dbReference type="Proteomes" id="UP000799750"/>
    </source>
</evidence>